<gene>
    <name evidence="1" type="ORF">TNCT_359631</name>
</gene>
<dbReference type="Proteomes" id="UP000887116">
    <property type="component" value="Unassembled WGS sequence"/>
</dbReference>
<protein>
    <submittedName>
        <fullName evidence="1">Uncharacterized protein</fullName>
    </submittedName>
</protein>
<evidence type="ECO:0000313" key="2">
    <source>
        <dbReference type="Proteomes" id="UP000887116"/>
    </source>
</evidence>
<name>A0A8X6KKP6_TRICU</name>
<organism evidence="1 2">
    <name type="scientific">Trichonephila clavata</name>
    <name type="common">Joro spider</name>
    <name type="synonym">Nephila clavata</name>
    <dbReference type="NCBI Taxonomy" id="2740835"/>
    <lineage>
        <taxon>Eukaryota</taxon>
        <taxon>Metazoa</taxon>
        <taxon>Ecdysozoa</taxon>
        <taxon>Arthropoda</taxon>
        <taxon>Chelicerata</taxon>
        <taxon>Arachnida</taxon>
        <taxon>Araneae</taxon>
        <taxon>Araneomorphae</taxon>
        <taxon>Entelegynae</taxon>
        <taxon>Araneoidea</taxon>
        <taxon>Nephilidae</taxon>
        <taxon>Trichonephila</taxon>
    </lineage>
</organism>
<reference evidence="1" key="1">
    <citation type="submission" date="2020-07" db="EMBL/GenBank/DDBJ databases">
        <title>Multicomponent nature underlies the extraordinary mechanical properties of spider dragline silk.</title>
        <authorList>
            <person name="Kono N."/>
            <person name="Nakamura H."/>
            <person name="Mori M."/>
            <person name="Yoshida Y."/>
            <person name="Ohtoshi R."/>
            <person name="Malay A.D."/>
            <person name="Moran D.A.P."/>
            <person name="Tomita M."/>
            <person name="Numata K."/>
            <person name="Arakawa K."/>
        </authorList>
    </citation>
    <scope>NUCLEOTIDE SEQUENCE</scope>
</reference>
<evidence type="ECO:0000313" key="1">
    <source>
        <dbReference type="EMBL" id="GFQ74808.1"/>
    </source>
</evidence>
<dbReference type="EMBL" id="BMAO01001622">
    <property type="protein sequence ID" value="GFQ74808.1"/>
    <property type="molecule type" value="Genomic_DNA"/>
</dbReference>
<sequence length="115" mass="12621">MESFRISKKPLDIISISIMRIRLELLTLDFYGGGSAFQPNATSVLTVTQYISNADNTRSLSNGATYGGTTNLGEPTLKFGNKGLVLWSCFPWFKLSRLVSERGGLSGYSELFSNV</sequence>
<dbReference type="AlphaFoldDB" id="A0A8X6KKP6"/>
<proteinExistence type="predicted"/>
<accession>A0A8X6KKP6</accession>
<comment type="caution">
    <text evidence="1">The sequence shown here is derived from an EMBL/GenBank/DDBJ whole genome shotgun (WGS) entry which is preliminary data.</text>
</comment>
<keyword evidence="2" id="KW-1185">Reference proteome</keyword>